<sequence>MDMGDAVLQRGARKRYEETLASDLEIIERLKKPVTEELTEGDNLEISELAEIFDDPGGLLDQPAAAGTAEFGDEAASLLAGAGTDMLVED</sequence>
<protein>
    <submittedName>
        <fullName evidence="1">Uncharacterized protein</fullName>
    </submittedName>
</protein>
<accession>A0AAE0FY77</accession>
<evidence type="ECO:0000313" key="1">
    <source>
        <dbReference type="EMBL" id="KAK3268199.1"/>
    </source>
</evidence>
<comment type="caution">
    <text evidence="1">The sequence shown here is derived from an EMBL/GenBank/DDBJ whole genome shotgun (WGS) entry which is preliminary data.</text>
</comment>
<dbReference type="AlphaFoldDB" id="A0AAE0FY77"/>
<evidence type="ECO:0000313" key="2">
    <source>
        <dbReference type="Proteomes" id="UP001190700"/>
    </source>
</evidence>
<keyword evidence="2" id="KW-1185">Reference proteome</keyword>
<proteinExistence type="predicted"/>
<dbReference type="Proteomes" id="UP001190700">
    <property type="component" value="Unassembled WGS sequence"/>
</dbReference>
<name>A0AAE0FY77_9CHLO</name>
<gene>
    <name evidence="1" type="ORF">CYMTET_23284</name>
</gene>
<organism evidence="1 2">
    <name type="scientific">Cymbomonas tetramitiformis</name>
    <dbReference type="NCBI Taxonomy" id="36881"/>
    <lineage>
        <taxon>Eukaryota</taxon>
        <taxon>Viridiplantae</taxon>
        <taxon>Chlorophyta</taxon>
        <taxon>Pyramimonadophyceae</taxon>
        <taxon>Pyramimonadales</taxon>
        <taxon>Pyramimonadaceae</taxon>
        <taxon>Cymbomonas</taxon>
    </lineage>
</organism>
<dbReference type="EMBL" id="LGRX02011964">
    <property type="protein sequence ID" value="KAK3268199.1"/>
    <property type="molecule type" value="Genomic_DNA"/>
</dbReference>
<reference evidence="1 2" key="1">
    <citation type="journal article" date="2015" name="Genome Biol. Evol.">
        <title>Comparative Genomics of a Bacterivorous Green Alga Reveals Evolutionary Causalities and Consequences of Phago-Mixotrophic Mode of Nutrition.</title>
        <authorList>
            <person name="Burns J.A."/>
            <person name="Paasch A."/>
            <person name="Narechania A."/>
            <person name="Kim E."/>
        </authorList>
    </citation>
    <scope>NUCLEOTIDE SEQUENCE [LARGE SCALE GENOMIC DNA]</scope>
    <source>
        <strain evidence="1 2">PLY_AMNH</strain>
    </source>
</reference>